<dbReference type="Pfam" id="PF09351">
    <property type="entry name" value="DUF1993"/>
    <property type="match status" value="1"/>
</dbReference>
<reference evidence="2" key="1">
    <citation type="journal article" date="2019" name="Int. J. Syst. Evol. Microbiol.">
        <title>The Global Catalogue of Microorganisms (GCM) 10K type strain sequencing project: providing services to taxonomists for standard genome sequencing and annotation.</title>
        <authorList>
            <consortium name="The Broad Institute Genomics Platform"/>
            <consortium name="The Broad Institute Genome Sequencing Center for Infectious Disease"/>
            <person name="Wu L."/>
            <person name="Ma J."/>
        </authorList>
    </citation>
    <scope>NUCLEOTIDE SEQUENCE [LARGE SCALE GENOMIC DNA]</scope>
    <source>
        <strain evidence="2">JCM 17564</strain>
    </source>
</reference>
<comment type="caution">
    <text evidence="1">The sequence shown here is derived from an EMBL/GenBank/DDBJ whole genome shotgun (WGS) entry which is preliminary data.</text>
</comment>
<dbReference type="InterPro" id="IPR034660">
    <property type="entry name" value="DinB/YfiT-like"/>
</dbReference>
<dbReference type="RefSeq" id="WP_344695993.1">
    <property type="nucleotide sequence ID" value="NZ_BAABBR010000001.1"/>
</dbReference>
<dbReference type="Gene3D" id="1.20.120.450">
    <property type="entry name" value="dinb family like domain"/>
    <property type="match status" value="1"/>
</dbReference>
<protein>
    <submittedName>
        <fullName evidence="1">DUF1993 domain-containing protein</fullName>
    </submittedName>
</protein>
<dbReference type="PANTHER" id="PTHR36922">
    <property type="entry name" value="BLL2446 PROTEIN"/>
    <property type="match status" value="1"/>
</dbReference>
<dbReference type="SUPFAM" id="SSF109854">
    <property type="entry name" value="DinB/YfiT-like putative metalloenzymes"/>
    <property type="match status" value="1"/>
</dbReference>
<dbReference type="EMBL" id="BAABBR010000001">
    <property type="protein sequence ID" value="GAA4032811.1"/>
    <property type="molecule type" value="Genomic_DNA"/>
</dbReference>
<organism evidence="1 2">
    <name type="scientific">Sphingomonas rosea</name>
    <dbReference type="NCBI Taxonomy" id="335605"/>
    <lineage>
        <taxon>Bacteria</taxon>
        <taxon>Pseudomonadati</taxon>
        <taxon>Pseudomonadota</taxon>
        <taxon>Alphaproteobacteria</taxon>
        <taxon>Sphingomonadales</taxon>
        <taxon>Sphingomonadaceae</taxon>
        <taxon>Sphingomonas</taxon>
    </lineage>
</organism>
<name>A0ABP7TXK3_9SPHN</name>
<dbReference type="InterPro" id="IPR018531">
    <property type="entry name" value="DUF1993"/>
</dbReference>
<proteinExistence type="predicted"/>
<dbReference type="PANTHER" id="PTHR36922:SF1">
    <property type="entry name" value="DUF1993 DOMAIN-CONTAINING PROTEIN"/>
    <property type="match status" value="1"/>
</dbReference>
<evidence type="ECO:0000313" key="1">
    <source>
        <dbReference type="EMBL" id="GAA4032811.1"/>
    </source>
</evidence>
<keyword evidence="2" id="KW-1185">Reference proteome</keyword>
<sequence length="190" mass="20629">MTLTAMLVPTLVHQLGALRAWLDKGEAHAAAQGMTEAELLGVRLAVDMFPLHSQVRVAAFLAQEAIHRLRGTETPAEVVDWRTHAATRQAEPGTLADLRAILDRTLEFLGAVGATELDPAADRPLSHALPMGMVFDMTGFTYVRDWALPQTAFHTDMAYALLRSAGVALGKQDFVPHMFAYLRPGTMPGA</sequence>
<evidence type="ECO:0000313" key="2">
    <source>
        <dbReference type="Proteomes" id="UP001424459"/>
    </source>
</evidence>
<accession>A0ABP7TXK3</accession>
<dbReference type="Proteomes" id="UP001424459">
    <property type="component" value="Unassembled WGS sequence"/>
</dbReference>
<gene>
    <name evidence="1" type="ORF">GCM10022281_10640</name>
</gene>